<dbReference type="InterPro" id="IPR052892">
    <property type="entry name" value="NA-targeting_endonuclease"/>
</dbReference>
<dbReference type="GO" id="GO:0008270">
    <property type="term" value="F:zinc ion binding"/>
    <property type="evidence" value="ECO:0007669"/>
    <property type="project" value="InterPro"/>
</dbReference>
<keyword evidence="2" id="KW-0540">Nuclease</keyword>
<dbReference type="PANTHER" id="PTHR33877:SF2">
    <property type="entry name" value="OS07G0170200 PROTEIN"/>
    <property type="match status" value="1"/>
</dbReference>
<dbReference type="SMART" id="SM00507">
    <property type="entry name" value="HNHc"/>
    <property type="match status" value="1"/>
</dbReference>
<dbReference type="GO" id="GO:0004519">
    <property type="term" value="F:endonuclease activity"/>
    <property type="evidence" value="ECO:0007669"/>
    <property type="project" value="UniProtKB-KW"/>
</dbReference>
<dbReference type="PANTHER" id="PTHR33877">
    <property type="entry name" value="SLL1193 PROTEIN"/>
    <property type="match status" value="1"/>
</dbReference>
<reference evidence="2" key="1">
    <citation type="submission" date="2016-10" db="EMBL/GenBank/DDBJ databases">
        <title>Sequence of Gallionella enrichment culture.</title>
        <authorList>
            <person name="Poehlein A."/>
            <person name="Muehling M."/>
            <person name="Daniel R."/>
        </authorList>
    </citation>
    <scope>NUCLEOTIDE SEQUENCE</scope>
</reference>
<dbReference type="Pfam" id="PF18780">
    <property type="entry name" value="HNH_repeat"/>
    <property type="match status" value="1"/>
</dbReference>
<dbReference type="EMBL" id="MLJW01000318">
    <property type="protein sequence ID" value="OIQ89729.1"/>
    <property type="molecule type" value="Genomic_DNA"/>
</dbReference>
<organism evidence="2">
    <name type="scientific">mine drainage metagenome</name>
    <dbReference type="NCBI Taxonomy" id="410659"/>
    <lineage>
        <taxon>unclassified sequences</taxon>
        <taxon>metagenomes</taxon>
        <taxon>ecological metagenomes</taxon>
    </lineage>
</organism>
<keyword evidence="2" id="KW-0378">Hydrolase</keyword>
<keyword evidence="2" id="KW-0255">Endonuclease</keyword>
<proteinExistence type="predicted"/>
<dbReference type="CDD" id="cd00085">
    <property type="entry name" value="HNHc"/>
    <property type="match status" value="1"/>
</dbReference>
<accession>A0A1J5R183</accession>
<dbReference type="Pfam" id="PF01844">
    <property type="entry name" value="HNH"/>
    <property type="match status" value="1"/>
</dbReference>
<dbReference type="GO" id="GO:0003676">
    <property type="term" value="F:nucleic acid binding"/>
    <property type="evidence" value="ECO:0007669"/>
    <property type="project" value="InterPro"/>
</dbReference>
<dbReference type="InterPro" id="IPR003615">
    <property type="entry name" value="HNH_nuc"/>
</dbReference>
<sequence>MNDSFKFDLTAKRTRLSDKDLVLALQAAAEAFGTSYFTSTQYDSLSGKRPHSATVINRFGSWKKALELIGISGGRERQHSSEQLILNLEAVWKELGFPPGKRQIATLGAKISESPYKRYWGSVRSACEALAAFHNGSISREQLLAGNITESSRTTIPLKDRWAVLKRDNYRCAKCGASPSNNHQVELEVDHIHPVAKGGGNALENLQTLCRECNQGKKDR</sequence>
<dbReference type="InterPro" id="IPR041025">
    <property type="entry name" value="HNH_repeat"/>
</dbReference>
<evidence type="ECO:0000259" key="1">
    <source>
        <dbReference type="SMART" id="SM00507"/>
    </source>
</evidence>
<name>A0A1J5R183_9ZZZZ</name>
<dbReference type="Gene3D" id="1.10.30.50">
    <property type="match status" value="1"/>
</dbReference>
<feature type="domain" description="HNH nuclease" evidence="1">
    <location>
        <begin position="159"/>
        <end position="215"/>
    </location>
</feature>
<evidence type="ECO:0000313" key="2">
    <source>
        <dbReference type="EMBL" id="OIQ89729.1"/>
    </source>
</evidence>
<dbReference type="AlphaFoldDB" id="A0A1J5R183"/>
<comment type="caution">
    <text evidence="2">The sequence shown here is derived from an EMBL/GenBank/DDBJ whole genome shotgun (WGS) entry which is preliminary data.</text>
</comment>
<protein>
    <submittedName>
        <fullName evidence="2">HNH endonuclease</fullName>
    </submittedName>
</protein>
<gene>
    <name evidence="2" type="ORF">GALL_283930</name>
</gene>
<dbReference type="InterPro" id="IPR002711">
    <property type="entry name" value="HNH"/>
</dbReference>